<keyword evidence="1" id="KW-0812">Transmembrane</keyword>
<reference evidence="2" key="1">
    <citation type="journal article" date="2022" name="Nat. Microbiol.">
        <title>Unique mobile elements and scalable gene flow at the prokaryote-eukaryote boundary revealed by circularized Asgard archaea genomes.</title>
        <authorList>
            <person name="Wu F."/>
            <person name="Speth D.R."/>
            <person name="Philosof A."/>
            <person name="Cremiere A."/>
            <person name="Narayanan A."/>
            <person name="Barco R.A."/>
            <person name="Connon S.A."/>
            <person name="Amend J.P."/>
            <person name="Antoshechkin I.A."/>
            <person name="Orphan V.J."/>
        </authorList>
    </citation>
    <scope>NUCLEOTIDE SEQUENCE</scope>
    <source>
        <strain evidence="2">PM71</strain>
    </source>
</reference>
<name>A0A9Y1BKC5_9ARCH</name>
<feature type="transmembrane region" description="Helical" evidence="1">
    <location>
        <begin position="197"/>
        <end position="218"/>
    </location>
</feature>
<keyword evidence="1" id="KW-1133">Transmembrane helix</keyword>
<dbReference type="CDD" id="cd00350">
    <property type="entry name" value="rubredoxin_like"/>
    <property type="match status" value="1"/>
</dbReference>
<dbReference type="Proteomes" id="UP001201020">
    <property type="component" value="Chromosome"/>
</dbReference>
<sequence length="425" mass="48087">MSPITQKKKCPVCGYVTKDHRLMNCPNCGTELILDVVLPSLNVQDSFFDIQGNELKETHNLGNNSKKIDQPAWQIMDQEGGATQYPLFVKKEVNLYPVIQIPRVSFDFFKQYRVIYLILISILSMLQSASFLFLISSLYVMLNRIKSSSAVSIIPFLLVGLICYSLFSYLQFKFIFHIKQKNFPERILEKDSSFTSFVLINALQLLFSAILLGVIFLLIAKSGANIEKPIISQLMLGLGLLLIVPLLLVFRTAKILSLMRKTGIFQNMYDAIQFSKFSLRRGYGILFVSILLPIFIVTLGVGSITTCLSSLFRISGYTVSVLHIVTTVFLLILVSGLFLISNNEDVDILSIYESYLFAFSVPPKITWLNKETNIESSKEEKQEFEDLFNLDNVDSLVEVKYCPVCSSKLPDDVDYCVSCGHPLRE</sequence>
<feature type="transmembrane region" description="Helical" evidence="1">
    <location>
        <begin position="317"/>
        <end position="340"/>
    </location>
</feature>
<feature type="transmembrane region" description="Helical" evidence="1">
    <location>
        <begin position="114"/>
        <end position="141"/>
    </location>
</feature>
<dbReference type="AlphaFoldDB" id="A0A9Y1BKC5"/>
<feature type="transmembrane region" description="Helical" evidence="1">
    <location>
        <begin position="153"/>
        <end position="176"/>
    </location>
</feature>
<keyword evidence="1" id="KW-0472">Membrane</keyword>
<evidence type="ECO:0000313" key="2">
    <source>
        <dbReference type="EMBL" id="UJG40325.1"/>
    </source>
</evidence>
<dbReference type="EMBL" id="CP084166">
    <property type="protein sequence ID" value="UJG40325.1"/>
    <property type="molecule type" value="Genomic_DNA"/>
</dbReference>
<protein>
    <submittedName>
        <fullName evidence="2">Transposase</fullName>
    </submittedName>
</protein>
<organism evidence="2">
    <name type="scientific">Candidatus Heimdallarchaeum aukensis</name>
    <dbReference type="NCBI Taxonomy" id="2876573"/>
    <lineage>
        <taxon>Archaea</taxon>
        <taxon>Promethearchaeati</taxon>
        <taxon>Candidatus Heimdallarchaeota</taxon>
        <taxon>Candidatus Heimdallarchaeia (ex Rinke et al. 2021) (nom. nud.)</taxon>
        <taxon>Candidatus Heimdallarchaeales</taxon>
        <taxon>Candidatus Heimdallarchaeaceae</taxon>
        <taxon>Candidatus Heimdallarchaeum</taxon>
    </lineage>
</organism>
<gene>
    <name evidence="2" type="ORF">K9W45_10845</name>
</gene>
<feature type="transmembrane region" description="Helical" evidence="1">
    <location>
        <begin position="283"/>
        <end position="305"/>
    </location>
</feature>
<proteinExistence type="predicted"/>
<feature type="transmembrane region" description="Helical" evidence="1">
    <location>
        <begin position="230"/>
        <end position="250"/>
    </location>
</feature>
<accession>A0A9Y1BKC5</accession>
<evidence type="ECO:0000256" key="1">
    <source>
        <dbReference type="SAM" id="Phobius"/>
    </source>
</evidence>